<accession>A0A5C8I1W7</accession>
<keyword evidence="1" id="KW-0472">Membrane</keyword>
<keyword evidence="1" id="KW-0812">Transmembrane</keyword>
<sequence length="251" mass="27110">MSPQVAPGWYPDPTDPSRVRWWDGSYWGQQTAPAGTPAASAAPVADAVPAVDVAPAYPVQTPAPSYAQQAPAPSVTPWPSAAPAVARTGPSAPGAATDTIWIYLAIIAGTLPMFTIFLMDWDGYLDVMVEMSGRPSADAGSAMVSWVGGILLITLLSYVFLGLSILFAWLDWRELRKRGVEKPFHWAFAFFALMVSIGVYVIGRTVVLKRETGKGLTALWVWIGVTVLGFVVITVWSITFTQQLIERIPVS</sequence>
<feature type="transmembrane region" description="Helical" evidence="1">
    <location>
        <begin position="100"/>
        <end position="119"/>
    </location>
</feature>
<gene>
    <name evidence="3" type="ORF">FVP74_09450</name>
</gene>
<dbReference type="OrthoDB" id="5244233at2"/>
<feature type="transmembrane region" description="Helical" evidence="1">
    <location>
        <begin position="219"/>
        <end position="238"/>
    </location>
</feature>
<protein>
    <submittedName>
        <fullName evidence="3">DUF2510 domain-containing protein</fullName>
    </submittedName>
</protein>
<dbReference type="EMBL" id="VRSX01000003">
    <property type="protein sequence ID" value="TXK11542.1"/>
    <property type="molecule type" value="Genomic_DNA"/>
</dbReference>
<feature type="domain" description="DUF2510" evidence="2">
    <location>
        <begin position="7"/>
        <end position="39"/>
    </location>
</feature>
<keyword evidence="1" id="KW-1133">Transmembrane helix</keyword>
<feature type="transmembrane region" description="Helical" evidence="1">
    <location>
        <begin position="139"/>
        <end position="172"/>
    </location>
</feature>
<evidence type="ECO:0000313" key="3">
    <source>
        <dbReference type="EMBL" id="TXK11542.1"/>
    </source>
</evidence>
<comment type="caution">
    <text evidence="3">The sequence shown here is derived from an EMBL/GenBank/DDBJ whole genome shotgun (WGS) entry which is preliminary data.</text>
</comment>
<keyword evidence="4" id="KW-1185">Reference proteome</keyword>
<evidence type="ECO:0000259" key="2">
    <source>
        <dbReference type="Pfam" id="PF10708"/>
    </source>
</evidence>
<dbReference type="RefSeq" id="WP_147051345.1">
    <property type="nucleotide sequence ID" value="NZ_BKAH01000017.1"/>
</dbReference>
<evidence type="ECO:0000256" key="1">
    <source>
        <dbReference type="SAM" id="Phobius"/>
    </source>
</evidence>
<dbReference type="AlphaFoldDB" id="A0A5C8I1W7"/>
<proteinExistence type="predicted"/>
<dbReference type="InterPro" id="IPR018929">
    <property type="entry name" value="DUF2510"/>
</dbReference>
<dbReference type="Pfam" id="PF10708">
    <property type="entry name" value="DUF2510"/>
    <property type="match status" value="1"/>
</dbReference>
<organism evidence="3 4">
    <name type="scientific">Microbacterium saccharophilum</name>
    <dbReference type="NCBI Taxonomy" id="1213358"/>
    <lineage>
        <taxon>Bacteria</taxon>
        <taxon>Bacillati</taxon>
        <taxon>Actinomycetota</taxon>
        <taxon>Actinomycetes</taxon>
        <taxon>Micrococcales</taxon>
        <taxon>Microbacteriaceae</taxon>
        <taxon>Microbacterium</taxon>
    </lineage>
</organism>
<evidence type="ECO:0000313" key="4">
    <source>
        <dbReference type="Proteomes" id="UP000321949"/>
    </source>
</evidence>
<dbReference type="Proteomes" id="UP000321949">
    <property type="component" value="Unassembled WGS sequence"/>
</dbReference>
<feature type="transmembrane region" description="Helical" evidence="1">
    <location>
        <begin position="184"/>
        <end position="207"/>
    </location>
</feature>
<name>A0A5C8I1W7_9MICO</name>
<reference evidence="3 4" key="1">
    <citation type="submission" date="2019-08" db="EMBL/GenBank/DDBJ databases">
        <authorList>
            <person name="Dong K."/>
        </authorList>
    </citation>
    <scope>NUCLEOTIDE SEQUENCE [LARGE SCALE GENOMIC DNA]</scope>
    <source>
        <strain evidence="3 4">K-1</strain>
    </source>
</reference>